<proteinExistence type="predicted"/>
<dbReference type="Proteomes" id="UP001213042">
    <property type="component" value="Unassembled WGS sequence"/>
</dbReference>
<accession>A0AAW5KND8</accession>
<dbReference type="RefSeq" id="WP_038671371.1">
    <property type="nucleotide sequence ID" value="NZ_CAKWZC010000013.1"/>
</dbReference>
<dbReference type="KEGG" id="rus:RBI_I00905"/>
<evidence type="ECO:0000313" key="3">
    <source>
        <dbReference type="EMBL" id="MDB8750886.1"/>
    </source>
</evidence>
<dbReference type="EMBL" id="JAQMLU010000019">
    <property type="protein sequence ID" value="MDB8750886.1"/>
    <property type="molecule type" value="Genomic_DNA"/>
</dbReference>
<evidence type="ECO:0000313" key="5">
    <source>
        <dbReference type="Proteomes" id="UP001206236"/>
    </source>
</evidence>
<reference evidence="3" key="3">
    <citation type="submission" date="2023-01" db="EMBL/GenBank/DDBJ databases">
        <title>Human gut microbiome strain richness.</title>
        <authorList>
            <person name="Chen-Liaw A."/>
        </authorList>
    </citation>
    <scope>NUCLEOTIDE SEQUENCE</scope>
    <source>
        <strain evidence="3">D43st1_D9_D43t1_170807</strain>
    </source>
</reference>
<name>A0AAW5KND8_9FIRM</name>
<protein>
    <submittedName>
        <fullName evidence="2">Branched-chain amino acid ABC transporter substrate-binding protein</fullName>
    </submittedName>
</protein>
<dbReference type="Proteomes" id="UP001206236">
    <property type="component" value="Unassembled WGS sequence"/>
</dbReference>
<dbReference type="EMBL" id="JANGCN010000019">
    <property type="protein sequence ID" value="MCQ5153498.1"/>
    <property type="molecule type" value="Genomic_DNA"/>
</dbReference>
<reference evidence="1 4" key="1">
    <citation type="journal article" date="2014" name="Int. J. Syst. Evol. Microbiol.">
        <title>Complete genome of a new Firmicutes species belonging to the dominant human colonic microbiota ('Ruminococcus bicirculans') reveals two chromosomes and a selective capacity to utilize plant glucans.</title>
        <authorList>
            <consortium name="NISC Comparative Sequencing Program"/>
            <person name="Wegmann U."/>
            <person name="Louis P."/>
            <person name="Goesmann A."/>
            <person name="Henrissat B."/>
            <person name="Duncan S.H."/>
            <person name="Flint H.J."/>
        </authorList>
    </citation>
    <scope>NUCLEOTIDE SEQUENCE [LARGE SCALE GENOMIC DNA]</scope>
    <source>
        <strain evidence="1 4">80/3</strain>
    </source>
</reference>
<keyword evidence="4" id="KW-1185">Reference proteome</keyword>
<dbReference type="AlphaFoldDB" id="A0AAW5KND8"/>
<dbReference type="InterPro" id="IPR046702">
    <property type="entry name" value="DUF6572"/>
</dbReference>
<gene>
    <name evidence="2" type="ORF">NE632_09265</name>
    <name evidence="3" type="ORF">PNW00_10560</name>
    <name evidence="1" type="ORF">RBI_I00905</name>
</gene>
<evidence type="ECO:0000313" key="4">
    <source>
        <dbReference type="Proteomes" id="UP000027600"/>
    </source>
</evidence>
<evidence type="ECO:0000313" key="1">
    <source>
        <dbReference type="EMBL" id="CCO04620.1"/>
    </source>
</evidence>
<organism evidence="2 5">
    <name type="scientific">Ruminococcus bicirculans</name>
    <name type="common">ex Wegman et al. 2014</name>
    <dbReference type="NCBI Taxonomy" id="1160721"/>
    <lineage>
        <taxon>Bacteria</taxon>
        <taxon>Bacillati</taxon>
        <taxon>Bacillota</taxon>
        <taxon>Clostridia</taxon>
        <taxon>Eubacteriales</taxon>
        <taxon>Oscillospiraceae</taxon>
        <taxon>Ruminococcus</taxon>
    </lineage>
</organism>
<reference evidence="2" key="2">
    <citation type="submission" date="2022-06" db="EMBL/GenBank/DDBJ databases">
        <title>Isolation of gut microbiota from human fecal samples.</title>
        <authorList>
            <person name="Pamer E.G."/>
            <person name="Barat B."/>
            <person name="Waligurski E."/>
            <person name="Medina S."/>
            <person name="Paddock L."/>
            <person name="Mostad J."/>
        </authorList>
    </citation>
    <scope>NUCLEOTIDE SEQUENCE</scope>
    <source>
        <strain evidence="2">DFI.5.57</strain>
    </source>
</reference>
<sequence>MAVTDVNVIDGIAFDDDNKTLIMEIYDHLHFEGKFEFDHIVILQDKLNTYLWYIESKQYADIYPDKQFDNFVINIHFRYEITENCKKYINVSNQKLSVLNIKIVSYLNTIDTE</sequence>
<dbReference type="EMBL" id="HF545616">
    <property type="protein sequence ID" value="CCO04620.1"/>
    <property type="molecule type" value="Genomic_DNA"/>
</dbReference>
<dbReference type="Pfam" id="PF20212">
    <property type="entry name" value="DUF6572"/>
    <property type="match status" value="1"/>
</dbReference>
<evidence type="ECO:0000313" key="2">
    <source>
        <dbReference type="EMBL" id="MCQ5153498.1"/>
    </source>
</evidence>
<dbReference type="Proteomes" id="UP000027600">
    <property type="component" value="Chromosome I"/>
</dbReference>